<dbReference type="Proteomes" id="UP001549145">
    <property type="component" value="Unassembled WGS sequence"/>
</dbReference>
<proteinExistence type="predicted"/>
<dbReference type="EMBL" id="JBEPMM010000007">
    <property type="protein sequence ID" value="MET3693366.1"/>
    <property type="molecule type" value="Genomic_DNA"/>
</dbReference>
<dbReference type="Pfam" id="PF13432">
    <property type="entry name" value="TPR_16"/>
    <property type="match status" value="1"/>
</dbReference>
<keyword evidence="1" id="KW-0802">TPR repeat</keyword>
<dbReference type="PANTHER" id="PTHR12558">
    <property type="entry name" value="CELL DIVISION CYCLE 16,23,27"/>
    <property type="match status" value="1"/>
</dbReference>
<comment type="caution">
    <text evidence="2">The sequence shown here is derived from an EMBL/GenBank/DDBJ whole genome shotgun (WGS) entry which is preliminary data.</text>
</comment>
<dbReference type="RefSeq" id="WP_238278595.1">
    <property type="nucleotide sequence ID" value="NZ_BPQL01000039.1"/>
</dbReference>
<accession>A0ABV2L6A5</accession>
<dbReference type="InterPro" id="IPR011990">
    <property type="entry name" value="TPR-like_helical_dom_sf"/>
</dbReference>
<protein>
    <submittedName>
        <fullName evidence="2">Tetratricopeptide (TPR) repeat protein</fullName>
    </submittedName>
</protein>
<dbReference type="PANTHER" id="PTHR12558:SF13">
    <property type="entry name" value="CELL DIVISION CYCLE PROTEIN 27 HOMOLOG"/>
    <property type="match status" value="1"/>
</dbReference>
<dbReference type="InterPro" id="IPR019734">
    <property type="entry name" value="TPR_rpt"/>
</dbReference>
<reference evidence="2 3" key="1">
    <citation type="submission" date="2024-06" db="EMBL/GenBank/DDBJ databases">
        <title>Genomic Encyclopedia of Type Strains, Phase IV (KMG-IV): sequencing the most valuable type-strain genomes for metagenomic binning, comparative biology and taxonomic classification.</title>
        <authorList>
            <person name="Goeker M."/>
        </authorList>
    </citation>
    <scope>NUCLEOTIDE SEQUENCE [LARGE SCALE GENOMIC DNA]</scope>
    <source>
        <strain evidence="2 3">DSM 21331</strain>
    </source>
</reference>
<dbReference type="Gene3D" id="1.25.40.10">
    <property type="entry name" value="Tetratricopeptide repeat domain"/>
    <property type="match status" value="3"/>
</dbReference>
<dbReference type="SUPFAM" id="SSF48452">
    <property type="entry name" value="TPR-like"/>
    <property type="match status" value="3"/>
</dbReference>
<dbReference type="PROSITE" id="PS50005">
    <property type="entry name" value="TPR"/>
    <property type="match status" value="1"/>
</dbReference>
<sequence length="820" mass="88678">MFKRLSVTALGSCRIVNPMRSAAQAGLIDLANADVYGYLHTAREVLQFLDFRDGLALPPEIVPYLAGPRGLPTRVQPETPRVHLVEISSLKGVMLGEWMLQLNYFTERFRSHPDLLKVLYGALGEEERDRRILDLAAQPDFATLAPFERHLLAELHVATATREELERDVLEIVARLPSPVVFVTHCNVADTQGREIESRARISTWMAEFAHRHGLRVFDPTPHVLAFGVEAAMAEGGASRAHYAPAFETVLQEELLHEVRLAAAAMPRATQGFVPDKPVPAPRRAMPPRAEPGAAPMHLRAAEAMRAGDLAAASAVARAAIAADPPCAPGISVIAQVALRRGDPGTALDFALRGRAANPRNSSSVVTAAKALTKLKRFEEAAAMWREMAACRRDATWPLIEAARCHLRARQAEAGLELAVAVLEREPGDTVALAVKAEALRMLGRFAELAAVAEALAEANPEAALAIMQWMIAAGRVEGLTRVARRVCAAPQGVPEEHRDDICRQLKAAGEHALAQEFWATGAEALRAYLVFHPGDRAVARSLSKLASQWLVPARSAVQAGDFQAAAQAYDLVLHIDPDAVKTLREAASAAEKRADWTRAADLWDQVDRAGDSDAATLLRAARAADLAGRPEPALGLYRRAARTDPDNAKALASAESVSRRLAKQARALEAAGDIDGAVRTATVVLADNPEDPICTRLMRRGGAQVASALRQAVAEGDAARQEALATQLLHIDPERFEALRVLSKARLTSGRLDEAAHLLRRLTVVQSDVAAHWIKLGRCLRLMRSYDEARDAARQALARDPTSPAAHKILADLGEGLAR</sequence>
<gene>
    <name evidence="2" type="ORF">ABID43_002913</name>
</gene>
<name>A0ABV2L6A5_9HYPH</name>
<evidence type="ECO:0000256" key="1">
    <source>
        <dbReference type="PROSITE-ProRule" id="PRU00339"/>
    </source>
</evidence>
<evidence type="ECO:0000313" key="3">
    <source>
        <dbReference type="Proteomes" id="UP001549145"/>
    </source>
</evidence>
<feature type="repeat" description="TPR" evidence="1">
    <location>
        <begin position="771"/>
        <end position="804"/>
    </location>
</feature>
<organism evidence="2 3">
    <name type="scientific">Methylobacterium goesingense</name>
    <dbReference type="NCBI Taxonomy" id="243690"/>
    <lineage>
        <taxon>Bacteria</taxon>
        <taxon>Pseudomonadati</taxon>
        <taxon>Pseudomonadota</taxon>
        <taxon>Alphaproteobacteria</taxon>
        <taxon>Hyphomicrobiales</taxon>
        <taxon>Methylobacteriaceae</taxon>
        <taxon>Methylobacterium</taxon>
    </lineage>
</organism>
<dbReference type="SMART" id="SM00028">
    <property type="entry name" value="TPR"/>
    <property type="match status" value="5"/>
</dbReference>
<evidence type="ECO:0000313" key="2">
    <source>
        <dbReference type="EMBL" id="MET3693366.1"/>
    </source>
</evidence>
<keyword evidence="3" id="KW-1185">Reference proteome</keyword>